<dbReference type="PATRIC" id="fig|389348.3.peg.795"/>
<gene>
    <name evidence="5" type="ORF">PNK_0726</name>
</gene>
<dbReference type="EMBL" id="LN879502">
    <property type="protein sequence ID" value="CUI16352.1"/>
    <property type="molecule type" value="Genomic_DNA"/>
</dbReference>
<evidence type="ECO:0000259" key="4">
    <source>
        <dbReference type="PROSITE" id="PS50110"/>
    </source>
</evidence>
<dbReference type="Proteomes" id="UP000069902">
    <property type="component" value="Chromosome cPNK"/>
</dbReference>
<dbReference type="RefSeq" id="WP_032125257.1">
    <property type="nucleotide sequence ID" value="NZ_LN879502.1"/>
</dbReference>
<feature type="modified residue" description="4-aspartylphosphate" evidence="3">
    <location>
        <position position="55"/>
    </location>
</feature>
<feature type="domain" description="Response regulatory" evidence="4">
    <location>
        <begin position="6"/>
        <end position="122"/>
    </location>
</feature>
<dbReference type="PANTHER" id="PTHR45339:SF1">
    <property type="entry name" value="HYBRID SIGNAL TRANSDUCTION HISTIDINE KINASE J"/>
    <property type="match status" value="1"/>
</dbReference>
<dbReference type="AlphaFoldDB" id="A0A0U5EQC3"/>
<dbReference type="KEGG" id="pnl:PNK_0726"/>
<dbReference type="InterPro" id="IPR011006">
    <property type="entry name" value="CheY-like_superfamily"/>
</dbReference>
<accession>A0A0U5EQC3</accession>
<dbReference type="InterPro" id="IPR001789">
    <property type="entry name" value="Sig_transdc_resp-reg_receiver"/>
</dbReference>
<name>A0A0U5EQC3_9BACT</name>
<evidence type="ECO:0000313" key="5">
    <source>
        <dbReference type="EMBL" id="CUI16352.1"/>
    </source>
</evidence>
<dbReference type="InParanoid" id="A0A0U5EQC3"/>
<dbReference type="SMART" id="SM00448">
    <property type="entry name" value="REC"/>
    <property type="match status" value="1"/>
</dbReference>
<organism evidence="5 6">
    <name type="scientific">Candidatus Protochlamydia naegleriophila</name>
    <dbReference type="NCBI Taxonomy" id="389348"/>
    <lineage>
        <taxon>Bacteria</taxon>
        <taxon>Pseudomonadati</taxon>
        <taxon>Chlamydiota</taxon>
        <taxon>Chlamydiia</taxon>
        <taxon>Parachlamydiales</taxon>
        <taxon>Parachlamydiaceae</taxon>
        <taxon>Candidatus Protochlamydia</taxon>
    </lineage>
</organism>
<evidence type="ECO:0000313" key="6">
    <source>
        <dbReference type="Proteomes" id="UP000069902"/>
    </source>
</evidence>
<dbReference type="STRING" id="389348.PNK_0726"/>
<dbReference type="GO" id="GO:0000160">
    <property type="term" value="P:phosphorelay signal transduction system"/>
    <property type="evidence" value="ECO:0007669"/>
    <property type="project" value="UniProtKB-KW"/>
</dbReference>
<evidence type="ECO:0000256" key="1">
    <source>
        <dbReference type="ARBA" id="ARBA00022553"/>
    </source>
</evidence>
<evidence type="ECO:0000256" key="2">
    <source>
        <dbReference type="ARBA" id="ARBA00023012"/>
    </source>
</evidence>
<keyword evidence="6" id="KW-1185">Reference proteome</keyword>
<reference evidence="6" key="1">
    <citation type="submission" date="2015-09" db="EMBL/GenBank/DDBJ databases">
        <authorList>
            <person name="Bertelli C."/>
        </authorList>
    </citation>
    <scope>NUCLEOTIDE SEQUENCE [LARGE SCALE GENOMIC DNA]</scope>
    <source>
        <strain evidence="6">KNic</strain>
    </source>
</reference>
<dbReference type="SUPFAM" id="SSF52172">
    <property type="entry name" value="CheY-like"/>
    <property type="match status" value="1"/>
</dbReference>
<dbReference type="PROSITE" id="PS50110">
    <property type="entry name" value="RESPONSE_REGULATORY"/>
    <property type="match status" value="1"/>
</dbReference>
<protein>
    <submittedName>
        <fullName evidence="5">Putative two-component response regulator</fullName>
    </submittedName>
</protein>
<keyword evidence="1 3" id="KW-0597">Phosphoprotein</keyword>
<dbReference type="Gene3D" id="3.40.50.2300">
    <property type="match status" value="1"/>
</dbReference>
<dbReference type="PANTHER" id="PTHR45339">
    <property type="entry name" value="HYBRID SIGNAL TRANSDUCTION HISTIDINE KINASE J"/>
    <property type="match status" value="1"/>
</dbReference>
<dbReference type="Pfam" id="PF00072">
    <property type="entry name" value="Response_reg"/>
    <property type="match status" value="1"/>
</dbReference>
<keyword evidence="2" id="KW-0902">Two-component regulatory system</keyword>
<proteinExistence type="predicted"/>
<sequence length="123" mass="14152">MNEPKEVLIVEDNEDNSLLAEKILNYYGFKTVVMAHGHSALEYCESHRPDLILMDLSLPDMDGMELTRLLRKKTNYQTVPIIALTAHAMRGIQEYSQEAGLNEFLTKPFLPNDLIDLVRKYLQ</sequence>
<evidence type="ECO:0000256" key="3">
    <source>
        <dbReference type="PROSITE-ProRule" id="PRU00169"/>
    </source>
</evidence>